<protein>
    <submittedName>
        <fullName evidence="2">DUF3006 family protein</fullName>
    </submittedName>
</protein>
<dbReference type="EMBL" id="LN831302">
    <property type="protein sequence ID" value="CQH55313.1"/>
    <property type="molecule type" value="Genomic_DNA"/>
</dbReference>
<evidence type="ECO:0000313" key="3">
    <source>
        <dbReference type="Proteomes" id="UP000066737"/>
    </source>
</evidence>
<feature type="compositionally biased region" description="Basic and acidic residues" evidence="1">
    <location>
        <begin position="72"/>
        <end position="96"/>
    </location>
</feature>
<dbReference type="Proteomes" id="UP000066737">
    <property type="component" value="Chromosome I"/>
</dbReference>
<gene>
    <name evidence="2" type="ORF">HHUB_2217</name>
</gene>
<dbReference type="Pfam" id="PF11213">
    <property type="entry name" value="DUF3006"/>
    <property type="match status" value="1"/>
</dbReference>
<dbReference type="RefSeq" id="WP_059056633.1">
    <property type="nucleotide sequence ID" value="NZ_CEML01000002.1"/>
</dbReference>
<sequence length="96" mass="10683">MTNDGTYTAVVDRFEGDLAVLLLEADGETVGERVLDRQRLPEAGRHVDAVFTVELADGDVTTLDYEPAVTESRAEDAQRRFDDLSQRPPSRDDESK</sequence>
<dbReference type="KEGG" id="hhb:Hhub_2217"/>
<evidence type="ECO:0000256" key="1">
    <source>
        <dbReference type="SAM" id="MobiDB-lite"/>
    </source>
</evidence>
<accession>A0A0U5H1Z1</accession>
<dbReference type="AlphaFoldDB" id="A0A0U5H1Z1"/>
<organism evidence="2 3">
    <name type="scientific">Halobacterium hubeiense</name>
    <dbReference type="NCBI Taxonomy" id="1407499"/>
    <lineage>
        <taxon>Archaea</taxon>
        <taxon>Methanobacteriati</taxon>
        <taxon>Methanobacteriota</taxon>
        <taxon>Stenosarchaea group</taxon>
        <taxon>Halobacteria</taxon>
        <taxon>Halobacteriales</taxon>
        <taxon>Halobacteriaceae</taxon>
        <taxon>Halobacterium</taxon>
    </lineage>
</organism>
<keyword evidence="3" id="KW-1185">Reference proteome</keyword>
<dbReference type="InterPro" id="IPR021377">
    <property type="entry name" value="DUF3006"/>
</dbReference>
<proteinExistence type="predicted"/>
<name>A0A0U5H1Z1_9EURY</name>
<evidence type="ECO:0000313" key="2">
    <source>
        <dbReference type="EMBL" id="CQH55313.1"/>
    </source>
</evidence>
<dbReference type="GeneID" id="26658867"/>
<reference evidence="3" key="1">
    <citation type="journal article" date="2016" name="Environ. Microbiol.">
        <title>The complete genome of a viable archaeum isolated from 123-million-year-old rock salt.</title>
        <authorList>
            <person name="Jaakkola S.T."/>
            <person name="Pfeiffer F."/>
            <person name="Ravantti J.J."/>
            <person name="Guo Q."/>
            <person name="Liu Y."/>
            <person name="Chen X."/>
            <person name="Ma H."/>
            <person name="Yang C."/>
            <person name="Oksanen H.M."/>
            <person name="Bamford D.H."/>
        </authorList>
    </citation>
    <scope>NUCLEOTIDE SEQUENCE</scope>
    <source>
        <strain evidence="3">JI20-1</strain>
    </source>
</reference>
<dbReference type="OrthoDB" id="299121at2157"/>
<feature type="region of interest" description="Disordered" evidence="1">
    <location>
        <begin position="64"/>
        <end position="96"/>
    </location>
</feature>